<accession>A0A318KLI1</accession>
<protein>
    <submittedName>
        <fullName evidence="1">Uncharacterized protein</fullName>
    </submittedName>
</protein>
<evidence type="ECO:0000313" key="2">
    <source>
        <dbReference type="Proteomes" id="UP000247569"/>
    </source>
</evidence>
<name>A0A318KLI1_9NOCA</name>
<dbReference type="Proteomes" id="UP000247569">
    <property type="component" value="Unassembled WGS sequence"/>
</dbReference>
<keyword evidence="2" id="KW-1185">Reference proteome</keyword>
<comment type="caution">
    <text evidence="1">The sequence shown here is derived from an EMBL/GenBank/DDBJ whole genome shotgun (WGS) entry which is preliminary data.</text>
</comment>
<gene>
    <name evidence="1" type="ORF">DFR70_102986</name>
</gene>
<proteinExistence type="predicted"/>
<dbReference type="EMBL" id="QJKF01000002">
    <property type="protein sequence ID" value="PXX69297.1"/>
    <property type="molecule type" value="Genomic_DNA"/>
</dbReference>
<sequence>MDMDERWVNRSPAIMLETFHWFRGEGFDCIVEDLLALPAETGVLAEGFRLLPRLVAPLLTAPGQGVWLLPTPEFRRAAFDRRGWEIPGRTGDPERAARNLLDRDRMFTDRLRGETRRLHLPTVEVSTAMTEDEVIDTVSRVFRM</sequence>
<reference evidence="1 2" key="1">
    <citation type="submission" date="2018-05" db="EMBL/GenBank/DDBJ databases">
        <title>Genomic Encyclopedia of Type Strains, Phase IV (KMG-IV): sequencing the most valuable type-strain genomes for metagenomic binning, comparative biology and taxonomic classification.</title>
        <authorList>
            <person name="Goeker M."/>
        </authorList>
    </citation>
    <scope>NUCLEOTIDE SEQUENCE [LARGE SCALE GENOMIC DNA]</scope>
    <source>
        <strain evidence="1 2">DSM 44704</strain>
    </source>
</reference>
<dbReference type="AlphaFoldDB" id="A0A318KLI1"/>
<organism evidence="1 2">
    <name type="scientific">Nocardia tenerifensis</name>
    <dbReference type="NCBI Taxonomy" id="228006"/>
    <lineage>
        <taxon>Bacteria</taxon>
        <taxon>Bacillati</taxon>
        <taxon>Actinomycetota</taxon>
        <taxon>Actinomycetes</taxon>
        <taxon>Mycobacteriales</taxon>
        <taxon>Nocardiaceae</taxon>
        <taxon>Nocardia</taxon>
    </lineage>
</organism>
<evidence type="ECO:0000313" key="1">
    <source>
        <dbReference type="EMBL" id="PXX69297.1"/>
    </source>
</evidence>